<dbReference type="PANTHER" id="PTHR10730">
    <property type="entry name" value="PROCOLLAGEN-LYSINE,2-OXOGLUTARATE 5-DIOXYGENASE/GLYCOSYLTRANSFERASE 25 FAMILY MEMBER"/>
    <property type="match status" value="1"/>
</dbReference>
<gene>
    <name evidence="6" type="ORF">PV07_12599</name>
</gene>
<dbReference type="HOGENOM" id="CLU_032992_1_1_1"/>
<dbReference type="EMBL" id="KN847062">
    <property type="protein sequence ID" value="KIW22001.1"/>
    <property type="molecule type" value="Genomic_DNA"/>
</dbReference>
<dbReference type="VEuPathDB" id="FungiDB:PV07_12599"/>
<organism evidence="6 7">
    <name type="scientific">Cladophialophora immunda</name>
    <dbReference type="NCBI Taxonomy" id="569365"/>
    <lineage>
        <taxon>Eukaryota</taxon>
        <taxon>Fungi</taxon>
        <taxon>Dikarya</taxon>
        <taxon>Ascomycota</taxon>
        <taxon>Pezizomycotina</taxon>
        <taxon>Eurotiomycetes</taxon>
        <taxon>Chaetothyriomycetidae</taxon>
        <taxon>Chaetothyriales</taxon>
        <taxon>Herpotrichiellaceae</taxon>
        <taxon>Cladophialophora</taxon>
    </lineage>
</organism>
<dbReference type="Pfam" id="PF01755">
    <property type="entry name" value="Glyco_transf_25"/>
    <property type="match status" value="1"/>
</dbReference>
<dbReference type="AlphaFoldDB" id="A0A0D1Z335"/>
<protein>
    <recommendedName>
        <fullName evidence="5">Glycosyl transferase family 25 domain-containing protein</fullName>
    </recommendedName>
</protein>
<evidence type="ECO:0000256" key="1">
    <source>
        <dbReference type="ARBA" id="ARBA00006721"/>
    </source>
</evidence>
<dbReference type="GO" id="GO:0016740">
    <property type="term" value="F:transferase activity"/>
    <property type="evidence" value="ECO:0007669"/>
    <property type="project" value="UniProtKB-KW"/>
</dbReference>
<evidence type="ECO:0000313" key="6">
    <source>
        <dbReference type="EMBL" id="KIW22001.1"/>
    </source>
</evidence>
<evidence type="ECO:0000259" key="5">
    <source>
        <dbReference type="Pfam" id="PF01755"/>
    </source>
</evidence>
<dbReference type="OrthoDB" id="47375at2759"/>
<dbReference type="CDD" id="cd06532">
    <property type="entry name" value="Glyco_transf_25"/>
    <property type="match status" value="1"/>
</dbReference>
<dbReference type="PANTHER" id="PTHR10730:SF53">
    <property type="entry name" value="GLYCOSYLTRANSFERASE 25 FAMILY MEMBER"/>
    <property type="match status" value="1"/>
</dbReference>
<evidence type="ECO:0000313" key="7">
    <source>
        <dbReference type="Proteomes" id="UP000054466"/>
    </source>
</evidence>
<dbReference type="GeneID" id="27351793"/>
<keyword evidence="2" id="KW-0328">Glycosyltransferase</keyword>
<dbReference type="RefSeq" id="XP_016242217.1">
    <property type="nucleotide sequence ID" value="XM_016400139.1"/>
</dbReference>
<evidence type="ECO:0000256" key="4">
    <source>
        <dbReference type="SAM" id="MobiDB-lite"/>
    </source>
</evidence>
<dbReference type="InterPro" id="IPR050757">
    <property type="entry name" value="Collagen_mod_GT25"/>
</dbReference>
<proteinExistence type="inferred from homology"/>
<evidence type="ECO:0000256" key="2">
    <source>
        <dbReference type="ARBA" id="ARBA00022676"/>
    </source>
</evidence>
<feature type="region of interest" description="Disordered" evidence="4">
    <location>
        <begin position="316"/>
        <end position="342"/>
    </location>
</feature>
<evidence type="ECO:0000256" key="3">
    <source>
        <dbReference type="ARBA" id="ARBA00022679"/>
    </source>
</evidence>
<dbReference type="Proteomes" id="UP000054466">
    <property type="component" value="Unassembled WGS sequence"/>
</dbReference>
<keyword evidence="3" id="KW-0808">Transferase</keyword>
<keyword evidence="7" id="KW-1185">Reference proteome</keyword>
<comment type="similarity">
    <text evidence="1">Belongs to the glycosyltransferase 25 family.</text>
</comment>
<name>A0A0D1Z335_9EURO</name>
<sequence length="342" mass="37892">MVQNQTLGFQEIYMISLPERTDKRDAFALQAAFSGISYTVVDGVHGDEVPSHALPNTMDQRSNVVGCWRAHVNVLQRMVREGVSTALIFEDDADWDVALKHQLVQFARGSRFILSAPGEELATLSPYGDDWDILWLGHCGTSILPDEHRRFFVIPNDPTVEPPHLRQENYHEPNTSHWRTGPDGGSRTRIVFRSGNAACTAAYAISQKGAKKALYYLSMVPYNDPIDLRLAALCKSKVKCISPWPQLVGVSWPTGNAAKWSDIGYGPDSEATVQEGKSLHLMYSVRQNLPNMLEGQTVFDSQYPRIAPPMSIEDLGSATGYPETLEPGDFLSPPKDKTVGSD</sequence>
<dbReference type="InterPro" id="IPR002654">
    <property type="entry name" value="Glyco_trans_25"/>
</dbReference>
<reference evidence="6 7" key="1">
    <citation type="submission" date="2015-01" db="EMBL/GenBank/DDBJ databases">
        <title>The Genome Sequence of Cladophialophora immunda CBS83496.</title>
        <authorList>
            <consortium name="The Broad Institute Genomics Platform"/>
            <person name="Cuomo C."/>
            <person name="de Hoog S."/>
            <person name="Gorbushina A."/>
            <person name="Stielow B."/>
            <person name="Teixiera M."/>
            <person name="Abouelleil A."/>
            <person name="Chapman S.B."/>
            <person name="Priest M."/>
            <person name="Young S.K."/>
            <person name="Wortman J."/>
            <person name="Nusbaum C."/>
            <person name="Birren B."/>
        </authorList>
    </citation>
    <scope>NUCLEOTIDE SEQUENCE [LARGE SCALE GENOMIC DNA]</scope>
    <source>
        <strain evidence="6 7">CBS 83496</strain>
    </source>
</reference>
<feature type="domain" description="Glycosyl transferase family 25" evidence="5">
    <location>
        <begin position="10"/>
        <end position="97"/>
    </location>
</feature>
<accession>A0A0D1Z335</accession>